<protein>
    <recommendedName>
        <fullName evidence="4">Secreted protein</fullName>
    </recommendedName>
</protein>
<dbReference type="OrthoDB" id="7869516at2"/>
<name>A0A419A9D8_9RHOB</name>
<keyword evidence="3" id="KW-1185">Reference proteome</keyword>
<proteinExistence type="predicted"/>
<organism evidence="2 3">
    <name type="scientific">Paracoccus siganidrum</name>
    <dbReference type="NCBI Taxonomy" id="1276757"/>
    <lineage>
        <taxon>Bacteria</taxon>
        <taxon>Pseudomonadati</taxon>
        <taxon>Pseudomonadota</taxon>
        <taxon>Alphaproteobacteria</taxon>
        <taxon>Rhodobacterales</taxon>
        <taxon>Paracoccaceae</taxon>
        <taxon>Paracoccus</taxon>
    </lineage>
</organism>
<reference evidence="3" key="1">
    <citation type="submission" date="2018-09" db="EMBL/GenBank/DDBJ databases">
        <title>Paracoccus onubensis nov. sp. a moderate halophilic bacterium isolated from Gruta de las Maravillas (Aracena, Spain).</title>
        <authorList>
            <person name="Jurado V."/>
            <person name="Gutierrez-Patricio S."/>
            <person name="Gonzalez-Pimentel J.L."/>
            <person name="Miller A.Z."/>
            <person name="Laiz L."/>
            <person name="Saiz-Jimenez C."/>
        </authorList>
    </citation>
    <scope>NUCLEOTIDE SEQUENCE [LARGE SCALE GENOMIC DNA]</scope>
    <source>
        <strain evidence="3">DSM 26381</strain>
    </source>
</reference>
<comment type="caution">
    <text evidence="2">The sequence shown here is derived from an EMBL/GenBank/DDBJ whole genome shotgun (WGS) entry which is preliminary data.</text>
</comment>
<accession>A0A419A9D8</accession>
<feature type="chain" id="PRO_5019507466" description="Secreted protein" evidence="1">
    <location>
        <begin position="22"/>
        <end position="198"/>
    </location>
</feature>
<dbReference type="AlphaFoldDB" id="A0A419A9D8"/>
<feature type="signal peptide" evidence="1">
    <location>
        <begin position="1"/>
        <end position="21"/>
    </location>
</feature>
<sequence>MAVLLKICLAAALLLTLPAHAMGGRGSGGEPLRLSFGSYASTPVVITHFGLETPASEMPSYMTASGMSDREWPRTHSANLISTPPDAGRDGLWRLEMQWVELPTDRAWRASIEIPYEKLRQPDTYQLQVITGPNGLLLIGSDHSAPDRSGLRDIVRTCGERVPSADHAWRNDPGYFPELPYIMKDLPPVRDPECHAPD</sequence>
<dbReference type="Proteomes" id="UP000283587">
    <property type="component" value="Unassembled WGS sequence"/>
</dbReference>
<dbReference type="RefSeq" id="WP_119897357.1">
    <property type="nucleotide sequence ID" value="NZ_QNRC01000005.1"/>
</dbReference>
<evidence type="ECO:0000256" key="1">
    <source>
        <dbReference type="SAM" id="SignalP"/>
    </source>
</evidence>
<evidence type="ECO:0000313" key="3">
    <source>
        <dbReference type="Proteomes" id="UP000283587"/>
    </source>
</evidence>
<evidence type="ECO:0000313" key="2">
    <source>
        <dbReference type="EMBL" id="RJL18845.1"/>
    </source>
</evidence>
<evidence type="ECO:0008006" key="4">
    <source>
        <dbReference type="Google" id="ProtNLM"/>
    </source>
</evidence>
<keyword evidence="1" id="KW-0732">Signal</keyword>
<gene>
    <name evidence="2" type="ORF">D3P05_06470</name>
</gene>
<dbReference type="EMBL" id="QZEW01000021">
    <property type="protein sequence ID" value="RJL18845.1"/>
    <property type="molecule type" value="Genomic_DNA"/>
</dbReference>